<protein>
    <submittedName>
        <fullName evidence="1">Uncharacterized protein</fullName>
    </submittedName>
</protein>
<evidence type="ECO:0000313" key="1">
    <source>
        <dbReference type="EMBL" id="KAF6757654.1"/>
    </source>
</evidence>
<organism evidence="1 2">
    <name type="scientific">Ephemerocybe angulata</name>
    <dbReference type="NCBI Taxonomy" id="980116"/>
    <lineage>
        <taxon>Eukaryota</taxon>
        <taxon>Fungi</taxon>
        <taxon>Dikarya</taxon>
        <taxon>Basidiomycota</taxon>
        <taxon>Agaricomycotina</taxon>
        <taxon>Agaricomycetes</taxon>
        <taxon>Agaricomycetidae</taxon>
        <taxon>Agaricales</taxon>
        <taxon>Agaricineae</taxon>
        <taxon>Psathyrellaceae</taxon>
        <taxon>Ephemerocybe</taxon>
    </lineage>
</organism>
<reference evidence="1 2" key="1">
    <citation type="submission" date="2020-07" db="EMBL/GenBank/DDBJ databases">
        <title>Comparative genomics of pyrophilous fungi reveals a link between fire events and developmental genes.</title>
        <authorList>
            <consortium name="DOE Joint Genome Institute"/>
            <person name="Steindorff A.S."/>
            <person name="Carver A."/>
            <person name="Calhoun S."/>
            <person name="Stillman K."/>
            <person name="Liu H."/>
            <person name="Lipzen A."/>
            <person name="Pangilinan J."/>
            <person name="Labutti K."/>
            <person name="Bruns T.D."/>
            <person name="Grigoriev I.V."/>
        </authorList>
    </citation>
    <scope>NUCLEOTIDE SEQUENCE [LARGE SCALE GENOMIC DNA]</scope>
    <source>
        <strain evidence="1 2">CBS 144469</strain>
    </source>
</reference>
<accession>A0A8H6M995</accession>
<proteinExistence type="predicted"/>
<comment type="caution">
    <text evidence="1">The sequence shown here is derived from an EMBL/GenBank/DDBJ whole genome shotgun (WGS) entry which is preliminary data.</text>
</comment>
<dbReference type="Proteomes" id="UP000521943">
    <property type="component" value="Unassembled WGS sequence"/>
</dbReference>
<evidence type="ECO:0000313" key="2">
    <source>
        <dbReference type="Proteomes" id="UP000521943"/>
    </source>
</evidence>
<dbReference type="AlphaFoldDB" id="A0A8H6M995"/>
<dbReference type="EMBL" id="JACGCI010000021">
    <property type="protein sequence ID" value="KAF6757654.1"/>
    <property type="molecule type" value="Genomic_DNA"/>
</dbReference>
<sequence>MVLQHLEDLLSLLCGLPSRLIAIEPRSIQESQELPIRKCHVVLRDASSRRFLGCTRWSGGRGCILDGLDESSLACVKPA</sequence>
<keyword evidence="2" id="KW-1185">Reference proteome</keyword>
<gene>
    <name evidence="1" type="ORF">DFP72DRAFT_890257</name>
</gene>
<name>A0A8H6M995_9AGAR</name>